<evidence type="ECO:0000259" key="2">
    <source>
        <dbReference type="SMART" id="SM00852"/>
    </source>
</evidence>
<dbReference type="NCBIfam" id="TIGR00177">
    <property type="entry name" value="molyb_syn"/>
    <property type="match status" value="1"/>
</dbReference>
<dbReference type="EMBL" id="PYZI01000004">
    <property type="protein sequence ID" value="PTF14376.1"/>
    <property type="molecule type" value="Genomic_DNA"/>
</dbReference>
<comment type="caution">
    <text evidence="5">The sequence shown here is derived from an EMBL/GenBank/DDBJ whole genome shotgun (WGS) entry which is preliminary data.</text>
</comment>
<dbReference type="InterPro" id="IPR001453">
    <property type="entry name" value="MoaB/Mog_dom"/>
</dbReference>
<evidence type="ECO:0000313" key="6">
    <source>
        <dbReference type="Proteomes" id="UP000242088"/>
    </source>
</evidence>
<dbReference type="InterPro" id="IPR008135">
    <property type="entry name" value="Competence-induced_CinA"/>
</dbReference>
<evidence type="ECO:0000313" key="3">
    <source>
        <dbReference type="EMBL" id="PTE70411.1"/>
    </source>
</evidence>
<comment type="similarity">
    <text evidence="1">Belongs to the CinA family.</text>
</comment>
<keyword evidence="6" id="KW-1185">Reference proteome</keyword>
<sequence length="380" mass="42715">MNISIIAVGSELLLGQIANTNGQYLSKLFNSIGKSVVEHTVIGDNPKRLEYVIKEGLKRFDTLVLTGGLGPTKDDLTKHTVANVLGKQLVTDDDALQYIKNYFKEQGQEMTPNNKQQALVIEGAKVLKNNYGMAPGMLYEQNDKKIILLPGPPREMQPMAKNELLPYLMDDDKVIFSEQLRFAGIGESKVETELMDLIDNQTNPTIAPLAGTHEVYIRLTANADSVDECKTLIQPIKEKVLNRIGTYYYGSDDIVIEQSVMNAINKTFSVYDGVTNGALYTRLKTHDEDELLKGHLPDSDIFISDMSNNEEKVKKAANYVKDLYKTDMGIALIHDEAQVYLGIVSHDEFKIDSFKMSLNRNMLQNRSQNYALIKLLNWVK</sequence>
<dbReference type="Proteomes" id="UP000242088">
    <property type="component" value="Unassembled WGS sequence"/>
</dbReference>
<dbReference type="HAMAP" id="MF_00226_B">
    <property type="entry name" value="CinA_B"/>
    <property type="match status" value="1"/>
</dbReference>
<organism evidence="5">
    <name type="scientific">Staphylococcus devriesei</name>
    <dbReference type="NCBI Taxonomy" id="586733"/>
    <lineage>
        <taxon>Bacteria</taxon>
        <taxon>Bacillati</taxon>
        <taxon>Bacillota</taxon>
        <taxon>Bacilli</taxon>
        <taxon>Bacillales</taxon>
        <taxon>Staphylococcaceae</taxon>
        <taxon>Staphylococcus</taxon>
    </lineage>
</organism>
<name>A0A2T4KY33_9STAP</name>
<dbReference type="OrthoDB" id="9801454at2"/>
<evidence type="ECO:0000313" key="7">
    <source>
        <dbReference type="Proteomes" id="UP000242547"/>
    </source>
</evidence>
<dbReference type="Proteomes" id="UP000242547">
    <property type="component" value="Unassembled WGS sequence"/>
</dbReference>
<dbReference type="SUPFAM" id="SSF53218">
    <property type="entry name" value="Molybdenum cofactor biosynthesis proteins"/>
    <property type="match status" value="1"/>
</dbReference>
<evidence type="ECO:0000313" key="4">
    <source>
        <dbReference type="EMBL" id="PTF14376.1"/>
    </source>
</evidence>
<protein>
    <recommendedName>
        <fullName evidence="1">Putative competence-damage inducible protein</fullName>
    </recommendedName>
</protein>
<dbReference type="NCBIfam" id="TIGR00200">
    <property type="entry name" value="cinA_nterm"/>
    <property type="match status" value="1"/>
</dbReference>
<evidence type="ECO:0000256" key="1">
    <source>
        <dbReference type="HAMAP-Rule" id="MF_00226"/>
    </source>
</evidence>
<dbReference type="InterPro" id="IPR050101">
    <property type="entry name" value="CinA"/>
</dbReference>
<dbReference type="CDD" id="cd00885">
    <property type="entry name" value="cinA"/>
    <property type="match status" value="1"/>
</dbReference>
<dbReference type="PIRSF" id="PIRSF006728">
    <property type="entry name" value="CinA"/>
    <property type="match status" value="1"/>
</dbReference>
<reference evidence="5" key="3">
    <citation type="submission" date="2018-03" db="EMBL/GenBank/DDBJ databases">
        <authorList>
            <person name="Keele B.F."/>
        </authorList>
    </citation>
    <scope>NUCLEOTIDE SEQUENCE</scope>
    <source>
        <strain evidence="5">SNUC 4143</strain>
        <strain evidence="3">SNUC 761</strain>
    </source>
</reference>
<dbReference type="Pfam" id="PF18146">
    <property type="entry name" value="CinA_KH"/>
    <property type="match status" value="1"/>
</dbReference>
<dbReference type="InterPro" id="IPR036425">
    <property type="entry name" value="MoaB/Mog-like_dom_sf"/>
</dbReference>
<feature type="domain" description="MoaB/Mog" evidence="2">
    <location>
        <begin position="4"/>
        <end position="171"/>
    </location>
</feature>
<dbReference type="PANTHER" id="PTHR13939:SF0">
    <property type="entry name" value="NMN AMIDOHYDROLASE-LIKE PROTEIN YFAY"/>
    <property type="match status" value="1"/>
</dbReference>
<dbReference type="Gene3D" id="3.40.980.10">
    <property type="entry name" value="MoaB/Mog-like domain"/>
    <property type="match status" value="1"/>
</dbReference>
<proteinExistence type="inferred from homology"/>
<gene>
    <name evidence="1" type="primary">cinA</name>
    <name evidence="3" type="ORF">BUY44_11030</name>
    <name evidence="4" type="ORF">BUY47_05380</name>
    <name evidence="5" type="ORF">BUY48_07405</name>
</gene>
<reference evidence="4" key="2">
    <citation type="submission" date="2018-03" db="EMBL/GenBank/DDBJ databases">
        <authorList>
            <person name="Naushad S."/>
        </authorList>
    </citation>
    <scope>NUCLEOTIDE SEQUENCE</scope>
    <source>
        <strain evidence="4">SNUC 1409</strain>
    </source>
</reference>
<dbReference type="PANTHER" id="PTHR13939">
    <property type="entry name" value="NICOTINAMIDE-NUCLEOTIDE AMIDOHYDROLASE PNCC"/>
    <property type="match status" value="1"/>
</dbReference>
<dbReference type="InterPro" id="IPR041424">
    <property type="entry name" value="CinA_KH"/>
</dbReference>
<dbReference type="EMBL" id="PYZL01000126">
    <property type="protein sequence ID" value="PTE70411.1"/>
    <property type="molecule type" value="Genomic_DNA"/>
</dbReference>
<evidence type="ECO:0000313" key="5">
    <source>
        <dbReference type="EMBL" id="PTF14471.1"/>
    </source>
</evidence>
<dbReference type="SMART" id="SM00852">
    <property type="entry name" value="MoCF_biosynth"/>
    <property type="match status" value="1"/>
</dbReference>
<dbReference type="Gene3D" id="3.30.70.2860">
    <property type="match status" value="1"/>
</dbReference>
<dbReference type="EMBL" id="PYZH01000040">
    <property type="protein sequence ID" value="PTF14471.1"/>
    <property type="molecule type" value="Genomic_DNA"/>
</dbReference>
<dbReference type="AlphaFoldDB" id="A0A2T4KY33"/>
<reference evidence="6 7" key="1">
    <citation type="journal article" date="2016" name="Front. Microbiol.">
        <title>Comprehensive Phylogenetic Analysis of Bovine Non-aureus Staphylococci Species Based on Whole-Genome Sequencing.</title>
        <authorList>
            <person name="Naushad S."/>
            <person name="Barkema H.W."/>
            <person name="Luby C."/>
            <person name="Condas L.A."/>
            <person name="Nobrega D.B."/>
            <person name="Carson D.A."/>
            <person name="De Buck J."/>
        </authorList>
    </citation>
    <scope>NUCLEOTIDE SEQUENCE [LARGE SCALE GENOMIC DNA]</scope>
    <source>
        <strain evidence="4 6">SNUC 1409</strain>
        <strain evidence="5">SNUC 4143</strain>
        <strain evidence="3 7">SNUC 761</strain>
    </source>
</reference>
<dbReference type="Proteomes" id="UP000243350">
    <property type="component" value="Unassembled WGS sequence"/>
</dbReference>
<dbReference type="Pfam" id="PF00994">
    <property type="entry name" value="MoCF_biosynth"/>
    <property type="match status" value="1"/>
</dbReference>
<dbReference type="RefSeq" id="WP_107506430.1">
    <property type="nucleotide sequence ID" value="NZ_CP130489.1"/>
</dbReference>
<accession>A0A2T4KY33</accession>